<keyword evidence="2" id="KW-1185">Reference proteome</keyword>
<sequence length="77" mass="8844">MAHSERIEIKVTYHVGKSNRNSKTFQLRKPKPPLEKDIQVHRNNSTALAQPIAITKCIKFILTVTMKKTIKRNVCSL</sequence>
<proteinExistence type="predicted"/>
<dbReference type="OMA" id="TIKRNVC"/>
<protein>
    <submittedName>
        <fullName evidence="1">Uncharacterized protein</fullName>
    </submittedName>
</protein>
<evidence type="ECO:0000313" key="2">
    <source>
        <dbReference type="Proteomes" id="UP000054653"/>
    </source>
</evidence>
<dbReference type="Proteomes" id="UP000054653">
    <property type="component" value="Unassembled WGS sequence"/>
</dbReference>
<dbReference type="AlphaFoldDB" id="A0A0V1C2Z7"/>
<name>A0A0V1C2Z7_TRIBR</name>
<organism evidence="1 2">
    <name type="scientific">Trichinella britovi</name>
    <name type="common">Parasitic roundworm</name>
    <dbReference type="NCBI Taxonomy" id="45882"/>
    <lineage>
        <taxon>Eukaryota</taxon>
        <taxon>Metazoa</taxon>
        <taxon>Ecdysozoa</taxon>
        <taxon>Nematoda</taxon>
        <taxon>Enoplea</taxon>
        <taxon>Dorylaimia</taxon>
        <taxon>Trichinellida</taxon>
        <taxon>Trichinellidae</taxon>
        <taxon>Trichinella</taxon>
    </lineage>
</organism>
<dbReference type="EMBL" id="JYDI01000978">
    <property type="protein sequence ID" value="KRY43674.1"/>
    <property type="molecule type" value="Genomic_DNA"/>
</dbReference>
<comment type="caution">
    <text evidence="1">The sequence shown here is derived from an EMBL/GenBank/DDBJ whole genome shotgun (WGS) entry which is preliminary data.</text>
</comment>
<evidence type="ECO:0000313" key="1">
    <source>
        <dbReference type="EMBL" id="KRY43674.1"/>
    </source>
</evidence>
<reference evidence="1 2" key="1">
    <citation type="submission" date="2015-01" db="EMBL/GenBank/DDBJ databases">
        <title>Evolution of Trichinella species and genotypes.</title>
        <authorList>
            <person name="Korhonen P.K."/>
            <person name="Edoardo P."/>
            <person name="Giuseppe L.R."/>
            <person name="Gasser R.B."/>
        </authorList>
    </citation>
    <scope>NUCLEOTIDE SEQUENCE [LARGE SCALE GENOMIC DNA]</scope>
    <source>
        <strain evidence="1">ISS120</strain>
    </source>
</reference>
<accession>A0A0V1C2Z7</accession>
<gene>
    <name evidence="1" type="ORF">T03_2042</name>
</gene>